<organism evidence="4 5">
    <name type="scientific">Sebaldella termitidis (strain ATCC 33386 / NCTC 11300)</name>
    <dbReference type="NCBI Taxonomy" id="526218"/>
    <lineage>
        <taxon>Bacteria</taxon>
        <taxon>Fusobacteriati</taxon>
        <taxon>Fusobacteriota</taxon>
        <taxon>Fusobacteriia</taxon>
        <taxon>Fusobacteriales</taxon>
        <taxon>Leptotrichiaceae</taxon>
        <taxon>Sebaldella</taxon>
    </lineage>
</organism>
<sequence>MDTIECINSKRSIRAYEETQIPYETVMELLTLGTKASTGSNHQPWGFVVIQDAREIEDLSKNIKAYLLENLEKYPYLSQYETWLQSEKYSIFNNASTLIVVYGNTDSHWYIYDCTLAAGNIMLAAYSKGIGTCWIGFAEYYFNTPEFKKKYKIPENYELVAPLSCGYIKGTVKPPERKPPVVFNR</sequence>
<dbReference type="HOGENOM" id="CLU_070764_7_0_0"/>
<dbReference type="InterPro" id="IPR029479">
    <property type="entry name" value="Nitroreductase"/>
</dbReference>
<dbReference type="PANTHER" id="PTHR43673:SF10">
    <property type="entry name" value="NADH DEHYDROGENASE_NAD(P)H NITROREDUCTASE XCC3605-RELATED"/>
    <property type="match status" value="1"/>
</dbReference>
<keyword evidence="2" id="KW-0560">Oxidoreductase</keyword>
<dbReference type="RefSeq" id="WP_012860018.1">
    <property type="nucleotide sequence ID" value="NC_013517.1"/>
</dbReference>
<dbReference type="Gene3D" id="3.40.109.10">
    <property type="entry name" value="NADH Oxidase"/>
    <property type="match status" value="1"/>
</dbReference>
<reference evidence="4 5" key="2">
    <citation type="journal article" date="2010" name="Stand. Genomic Sci.">
        <title>Complete genome sequence of Sebaldella termitidis type strain (NCTC 11300).</title>
        <authorList>
            <person name="Harmon-Smith M."/>
            <person name="Celia L."/>
            <person name="Chertkov O."/>
            <person name="Lapidus A."/>
            <person name="Copeland A."/>
            <person name="Glavina Del Rio T."/>
            <person name="Nolan M."/>
            <person name="Lucas S."/>
            <person name="Tice H."/>
            <person name="Cheng J.F."/>
            <person name="Han C."/>
            <person name="Detter J.C."/>
            <person name="Bruce D."/>
            <person name="Goodwin L."/>
            <person name="Pitluck S."/>
            <person name="Pati A."/>
            <person name="Liolios K."/>
            <person name="Ivanova N."/>
            <person name="Mavromatis K."/>
            <person name="Mikhailova N."/>
            <person name="Chen A."/>
            <person name="Palaniappan K."/>
            <person name="Land M."/>
            <person name="Hauser L."/>
            <person name="Chang Y.J."/>
            <person name="Jeffries C.D."/>
            <person name="Brettin T."/>
            <person name="Goker M."/>
            <person name="Beck B."/>
            <person name="Bristow J."/>
            <person name="Eisen J.A."/>
            <person name="Markowitz V."/>
            <person name="Hugenholtz P."/>
            <person name="Kyrpides N.C."/>
            <person name="Klenk H.P."/>
            <person name="Chen F."/>
        </authorList>
    </citation>
    <scope>NUCLEOTIDE SEQUENCE [LARGE SCALE GENOMIC DNA]</scope>
    <source>
        <strain evidence="5">ATCC 33386 / NCTC 11300</strain>
    </source>
</reference>
<evidence type="ECO:0000256" key="2">
    <source>
        <dbReference type="ARBA" id="ARBA00023002"/>
    </source>
</evidence>
<dbReference type="CDD" id="cd02136">
    <property type="entry name" value="PnbA_NfnB-like"/>
    <property type="match status" value="1"/>
</dbReference>
<proteinExistence type="inferred from homology"/>
<protein>
    <submittedName>
        <fullName evidence="4">Nitroreductase</fullName>
    </submittedName>
</protein>
<dbReference type="AlphaFoldDB" id="D1ANU6"/>
<dbReference type="STRING" id="526218.Sterm_0547"/>
<keyword evidence="5" id="KW-1185">Reference proteome</keyword>
<dbReference type="eggNOG" id="COG0778">
    <property type="taxonomic scope" value="Bacteria"/>
</dbReference>
<dbReference type="KEGG" id="str:Sterm_0547"/>
<dbReference type="InterPro" id="IPR000415">
    <property type="entry name" value="Nitroreductase-like"/>
</dbReference>
<reference evidence="5" key="1">
    <citation type="submission" date="2009-09" db="EMBL/GenBank/DDBJ databases">
        <title>The complete chromosome of Sebaldella termitidis ATCC 33386.</title>
        <authorList>
            <consortium name="US DOE Joint Genome Institute (JGI-PGF)"/>
            <person name="Lucas S."/>
            <person name="Copeland A."/>
            <person name="Lapidus A."/>
            <person name="Glavina del Rio T."/>
            <person name="Dalin E."/>
            <person name="Tice H."/>
            <person name="Bruce D."/>
            <person name="Goodwin L."/>
            <person name="Pitluck S."/>
            <person name="Kyrpides N."/>
            <person name="Mavromatis K."/>
            <person name="Ivanova N."/>
            <person name="Mikhailova N."/>
            <person name="Sims D."/>
            <person name="Meincke L."/>
            <person name="Brettin T."/>
            <person name="Detter J.C."/>
            <person name="Han C."/>
            <person name="Larimer F."/>
            <person name="Land M."/>
            <person name="Hauser L."/>
            <person name="Markowitz V."/>
            <person name="Cheng J.F."/>
            <person name="Hugenholtz P."/>
            <person name="Woyke T."/>
            <person name="Wu D."/>
            <person name="Eisen J.A."/>
        </authorList>
    </citation>
    <scope>NUCLEOTIDE SEQUENCE [LARGE SCALE GENOMIC DNA]</scope>
    <source>
        <strain evidence="5">ATCC 33386 / NCTC 11300</strain>
    </source>
</reference>
<dbReference type="PANTHER" id="PTHR43673">
    <property type="entry name" value="NAD(P)H NITROREDUCTASE YDGI-RELATED"/>
    <property type="match status" value="1"/>
</dbReference>
<gene>
    <name evidence="4" type="ordered locus">Sterm_0547</name>
</gene>
<name>D1ANU6_SEBTE</name>
<evidence type="ECO:0000259" key="3">
    <source>
        <dbReference type="Pfam" id="PF00881"/>
    </source>
</evidence>
<evidence type="ECO:0000313" key="4">
    <source>
        <dbReference type="EMBL" id="ACZ07420.1"/>
    </source>
</evidence>
<feature type="domain" description="Nitroreductase" evidence="3">
    <location>
        <begin position="8"/>
        <end position="167"/>
    </location>
</feature>
<comment type="similarity">
    <text evidence="1">Belongs to the nitroreductase family.</text>
</comment>
<dbReference type="GO" id="GO:0016491">
    <property type="term" value="F:oxidoreductase activity"/>
    <property type="evidence" value="ECO:0007669"/>
    <property type="project" value="UniProtKB-KW"/>
</dbReference>
<dbReference type="Proteomes" id="UP000000845">
    <property type="component" value="Chromosome"/>
</dbReference>
<evidence type="ECO:0000256" key="1">
    <source>
        <dbReference type="ARBA" id="ARBA00007118"/>
    </source>
</evidence>
<evidence type="ECO:0000313" key="5">
    <source>
        <dbReference type="Proteomes" id="UP000000845"/>
    </source>
</evidence>
<dbReference type="EMBL" id="CP001739">
    <property type="protein sequence ID" value="ACZ07420.1"/>
    <property type="molecule type" value="Genomic_DNA"/>
</dbReference>
<accession>D1ANU6</accession>
<dbReference type="Pfam" id="PF00881">
    <property type="entry name" value="Nitroreductase"/>
    <property type="match status" value="1"/>
</dbReference>
<dbReference type="SUPFAM" id="SSF55469">
    <property type="entry name" value="FMN-dependent nitroreductase-like"/>
    <property type="match status" value="1"/>
</dbReference>